<sequence>MRLQRKKKPRTQTQGEKSFIQPKLKVGQPGDKYEVEADTMADKVVNKTSSNSEGAIHKKGVSEEEVQQKPLASSISPLVQTSMFKDRKEGAVQKMEEEEAVQAMEEEEPVQKQEEEEAVQAMEEEEPVQKQEEEEAVQTMEEEEPVQKQEEEEAVQAMDEEESVQKQEEEEEPVQAKCDDCENEESVQKMGEEEEVQTKSNSNTNTSNKGHKSSDSSIESKLKNSKGKGKPISADTKNEMESGFGADFSNVNIHTDSNAVQMSQELGAQAFTHGNDVYFNKGKYNPNSKSGKHLLAHELTHTVQQSGMVNKKIQRKHKLENDPKDAPSGMKCNIADSSASGIHMSINHGVGSSNLSASDKSMLSNLAMNWHASGGNDVIRIDGFASIDGKPGLNWGLSCDRAEKVAQELMSPSDGSKGIPLTNIKTFANGETNQFSKSLAPNRKAMVTIPKSVPPPTPKKKKPKEKTITLNVVHVKGSSGNISSAINYANNDVYHQANIKVVKGKEITLSRFISIALIGSDLVLEEFSSATSPTTEERALLPLNQKKNQITLFYVKKLSKGSLGENFRPGHGTGLLGTVVSNSGTDNTVSHEMGHMLLDRGTHNVPDDTYLMHATASNPKKLTPEEIKTIRSSPFVK</sequence>
<name>A0ABW5LQK2_9FLAO</name>
<feature type="domain" description="eCIS core" evidence="3">
    <location>
        <begin position="231"/>
        <end position="307"/>
    </location>
</feature>
<feature type="compositionally biased region" description="Low complexity" evidence="1">
    <location>
        <begin position="198"/>
        <end position="208"/>
    </location>
</feature>
<feature type="region of interest" description="Disordered" evidence="1">
    <location>
        <begin position="48"/>
        <end position="241"/>
    </location>
</feature>
<feature type="compositionally biased region" description="Polar residues" evidence="1">
    <location>
        <begin position="70"/>
        <end position="83"/>
    </location>
</feature>
<comment type="caution">
    <text evidence="4">The sequence shown here is derived from an EMBL/GenBank/DDBJ whole genome shotgun (WGS) entry which is preliminary data.</text>
</comment>
<organism evidence="4 5">
    <name type="scientific">Aquimarina rubra</name>
    <dbReference type="NCBI Taxonomy" id="1920033"/>
    <lineage>
        <taxon>Bacteria</taxon>
        <taxon>Pseudomonadati</taxon>
        <taxon>Bacteroidota</taxon>
        <taxon>Flavobacteriia</taxon>
        <taxon>Flavobacteriales</taxon>
        <taxon>Flavobacteriaceae</taxon>
        <taxon>Aquimarina</taxon>
    </lineage>
</organism>
<feature type="compositionally biased region" description="Basic and acidic residues" evidence="1">
    <location>
        <begin position="84"/>
        <end position="95"/>
    </location>
</feature>
<gene>
    <name evidence="4" type="ORF">ACFSR1_23480</name>
</gene>
<feature type="domain" description="OmpA-like" evidence="2">
    <location>
        <begin position="350"/>
        <end position="444"/>
    </location>
</feature>
<dbReference type="Pfam" id="PF13699">
    <property type="entry name" value="eCIS_core"/>
    <property type="match status" value="1"/>
</dbReference>
<dbReference type="InterPro" id="IPR025295">
    <property type="entry name" value="eCIS_core_dom"/>
</dbReference>
<dbReference type="RefSeq" id="WP_378295477.1">
    <property type="nucleotide sequence ID" value="NZ_JBHULE010000037.1"/>
</dbReference>
<keyword evidence="5" id="KW-1185">Reference proteome</keyword>
<dbReference type="SUPFAM" id="SSF103088">
    <property type="entry name" value="OmpA-like"/>
    <property type="match status" value="1"/>
</dbReference>
<dbReference type="EMBL" id="JBHULE010000037">
    <property type="protein sequence ID" value="MFD2565657.1"/>
    <property type="molecule type" value="Genomic_DNA"/>
</dbReference>
<accession>A0ABW5LQK2</accession>
<dbReference type="Proteomes" id="UP001597319">
    <property type="component" value="Unassembled WGS sequence"/>
</dbReference>
<dbReference type="Gene3D" id="3.30.1330.60">
    <property type="entry name" value="OmpA-like domain"/>
    <property type="match status" value="1"/>
</dbReference>
<dbReference type="InterPro" id="IPR036737">
    <property type="entry name" value="OmpA-like_sf"/>
</dbReference>
<reference evidence="5" key="1">
    <citation type="journal article" date="2019" name="Int. J. Syst. Evol. Microbiol.">
        <title>The Global Catalogue of Microorganisms (GCM) 10K type strain sequencing project: providing services to taxonomists for standard genome sequencing and annotation.</title>
        <authorList>
            <consortium name="The Broad Institute Genomics Platform"/>
            <consortium name="The Broad Institute Genome Sequencing Center for Infectious Disease"/>
            <person name="Wu L."/>
            <person name="Ma J."/>
        </authorList>
    </citation>
    <scope>NUCLEOTIDE SEQUENCE [LARGE SCALE GENOMIC DNA]</scope>
    <source>
        <strain evidence="5">KCTC 52274</strain>
    </source>
</reference>
<protein>
    <submittedName>
        <fullName evidence="4">DUF4157 domain-containing protein</fullName>
    </submittedName>
</protein>
<proteinExistence type="predicted"/>
<evidence type="ECO:0000313" key="5">
    <source>
        <dbReference type="Proteomes" id="UP001597319"/>
    </source>
</evidence>
<evidence type="ECO:0000256" key="1">
    <source>
        <dbReference type="SAM" id="MobiDB-lite"/>
    </source>
</evidence>
<feature type="compositionally biased region" description="Acidic residues" evidence="1">
    <location>
        <begin position="96"/>
        <end position="173"/>
    </location>
</feature>
<dbReference type="InterPro" id="IPR006665">
    <property type="entry name" value="OmpA-like"/>
</dbReference>
<evidence type="ECO:0000259" key="3">
    <source>
        <dbReference type="Pfam" id="PF13699"/>
    </source>
</evidence>
<evidence type="ECO:0000259" key="2">
    <source>
        <dbReference type="Pfam" id="PF00691"/>
    </source>
</evidence>
<evidence type="ECO:0000313" key="4">
    <source>
        <dbReference type="EMBL" id="MFD2565657.1"/>
    </source>
</evidence>
<feature type="compositionally biased region" description="Basic and acidic residues" evidence="1">
    <location>
        <begin position="212"/>
        <end position="222"/>
    </location>
</feature>
<dbReference type="Pfam" id="PF00691">
    <property type="entry name" value="OmpA"/>
    <property type="match status" value="1"/>
</dbReference>